<organism evidence="6 7">
    <name type="scientific">Candidatus Nitrosymbiomonas proteolyticus</name>
    <dbReference type="NCBI Taxonomy" id="2608984"/>
    <lineage>
        <taxon>Bacteria</taxon>
        <taxon>Bacillati</taxon>
        <taxon>Armatimonadota</taxon>
        <taxon>Armatimonadota incertae sedis</taxon>
        <taxon>Candidatus Nitrosymbiomonas</taxon>
    </lineage>
</organism>
<evidence type="ECO:0000256" key="3">
    <source>
        <dbReference type="SAM" id="Phobius"/>
    </source>
</evidence>
<feature type="domain" description="Heavy metal binding" evidence="4">
    <location>
        <begin position="466"/>
        <end position="491"/>
    </location>
</feature>
<evidence type="ECO:0000256" key="2">
    <source>
        <dbReference type="SAM" id="MobiDB-lite"/>
    </source>
</evidence>
<gene>
    <name evidence="6" type="ORF">NPRO_09810</name>
</gene>
<sequence>MKTVIRFVRHHWLTLGLLLGSLYLVMWIVETQRTPGAMTIIEAQAMDMTAMKAPPGVHPVAAEHPVTMSVSAESSFPAEVLAFSDESVAVRIPGRIKRTLVYPGDRVVPGQLLAEIEADEFAAMSGESTWMARAGSSMALAMQREVESMRASLARSRAGLSASGAAVERARAGARSAQTRHSQARRELEAAEQAILDARASLKYSEAEVGRARRLHEAGAISLDERQMAEREFESSVAKTRAAQAEREARFEAARSMEAEVEAAQAAVKEASETQHIAKAEVDEAAARLKKTEQEARAKEAEREALKSTAASASTLSQYRYLRALSHGVVSERAASPGAVVMPGEPVFQIRAIDTVRVQSELPQTLASQVSAGTRVLITTGSTTREATVTSVFPVVSADSRTFRVEALVPNKDHSLLPGMYATLSLLGGPEDALSVRNSAIQYDAEGNAFVWVMGEAESSGEATDWTCTMHPEVSEPGPGICPKCKMDLVPRKGTGDHVAEARKVRLGAQGKTHTAIASGLAETDQVIWAGIPGLFPGAPVRAMEWGENGPKELPAAAGVPEGHDHSASEASKVSVDDVPEGVYYCPMHPEVQSADPGPCPKCKMDLVQKGGE</sequence>
<dbReference type="InterPro" id="IPR058792">
    <property type="entry name" value="Beta-barrel_RND_2"/>
</dbReference>
<dbReference type="Proteomes" id="UP000662873">
    <property type="component" value="Chromosome"/>
</dbReference>
<keyword evidence="1" id="KW-0175">Coiled coil</keyword>
<dbReference type="Pfam" id="PF25954">
    <property type="entry name" value="Beta-barrel_RND_2"/>
    <property type="match status" value="1"/>
</dbReference>
<dbReference type="EMBL" id="AP021858">
    <property type="protein sequence ID" value="BBO23386.1"/>
    <property type="molecule type" value="Genomic_DNA"/>
</dbReference>
<accession>A0A809S452</accession>
<dbReference type="Gene3D" id="2.40.30.170">
    <property type="match status" value="1"/>
</dbReference>
<dbReference type="Gene3D" id="1.10.287.470">
    <property type="entry name" value="Helix hairpin bin"/>
    <property type="match status" value="2"/>
</dbReference>
<dbReference type="GO" id="GO:0015562">
    <property type="term" value="F:efflux transmembrane transporter activity"/>
    <property type="evidence" value="ECO:0007669"/>
    <property type="project" value="TreeGrafter"/>
</dbReference>
<feature type="region of interest" description="Disordered" evidence="2">
    <location>
        <begin position="550"/>
        <end position="574"/>
    </location>
</feature>
<dbReference type="PANTHER" id="PTHR30469">
    <property type="entry name" value="MULTIDRUG RESISTANCE PROTEIN MDTA"/>
    <property type="match status" value="1"/>
</dbReference>
<dbReference type="GO" id="GO:1990281">
    <property type="term" value="C:efflux pump complex"/>
    <property type="evidence" value="ECO:0007669"/>
    <property type="project" value="TreeGrafter"/>
</dbReference>
<feature type="transmembrane region" description="Helical" evidence="3">
    <location>
        <begin position="12"/>
        <end position="29"/>
    </location>
</feature>
<name>A0A809S452_9BACT</name>
<feature type="coiled-coil region" evidence="1">
    <location>
        <begin position="254"/>
        <end position="311"/>
    </location>
</feature>
<dbReference type="Gene3D" id="2.40.50.100">
    <property type="match status" value="2"/>
</dbReference>
<dbReference type="InterPro" id="IPR045800">
    <property type="entry name" value="HMBD"/>
</dbReference>
<evidence type="ECO:0000259" key="5">
    <source>
        <dbReference type="Pfam" id="PF25954"/>
    </source>
</evidence>
<protein>
    <submittedName>
        <fullName evidence="6">Multidrug efflux pump subunit AcrA</fullName>
    </submittedName>
</protein>
<dbReference type="KEGG" id="npy:NPRO_09810"/>
<dbReference type="Pfam" id="PF19335">
    <property type="entry name" value="HMBD"/>
    <property type="match status" value="2"/>
</dbReference>
<dbReference type="GO" id="GO:0046872">
    <property type="term" value="F:metal ion binding"/>
    <property type="evidence" value="ECO:0007669"/>
    <property type="project" value="InterPro"/>
</dbReference>
<evidence type="ECO:0000259" key="4">
    <source>
        <dbReference type="Pfam" id="PF19335"/>
    </source>
</evidence>
<dbReference type="AlphaFoldDB" id="A0A809S452"/>
<feature type="coiled-coil region" evidence="1">
    <location>
        <begin position="174"/>
        <end position="208"/>
    </location>
</feature>
<keyword evidence="3" id="KW-1133">Transmembrane helix</keyword>
<feature type="domain" description="CusB-like beta-barrel" evidence="5">
    <location>
        <begin position="358"/>
        <end position="426"/>
    </location>
</feature>
<keyword evidence="3" id="KW-0472">Membrane</keyword>
<proteinExistence type="predicted"/>
<evidence type="ECO:0000313" key="7">
    <source>
        <dbReference type="Proteomes" id="UP000662873"/>
    </source>
</evidence>
<evidence type="ECO:0000313" key="6">
    <source>
        <dbReference type="EMBL" id="BBO23386.1"/>
    </source>
</evidence>
<keyword evidence="3" id="KW-0812">Transmembrane</keyword>
<dbReference type="Gene3D" id="2.40.420.20">
    <property type="match status" value="1"/>
</dbReference>
<reference evidence="6" key="1">
    <citation type="journal article" name="DNA Res.">
        <title>The physiological potential of anammox bacteria as revealed by their core genome structure.</title>
        <authorList>
            <person name="Okubo T."/>
            <person name="Toyoda A."/>
            <person name="Fukuhara K."/>
            <person name="Uchiyama I."/>
            <person name="Harigaya Y."/>
            <person name="Kuroiwa M."/>
            <person name="Suzuki T."/>
            <person name="Murakami Y."/>
            <person name="Suwa Y."/>
            <person name="Takami H."/>
        </authorList>
    </citation>
    <scope>NUCLEOTIDE SEQUENCE</scope>
    <source>
        <strain evidence="6">317325-2</strain>
    </source>
</reference>
<dbReference type="SUPFAM" id="SSF111369">
    <property type="entry name" value="HlyD-like secretion proteins"/>
    <property type="match status" value="2"/>
</dbReference>
<feature type="domain" description="Heavy metal binding" evidence="4">
    <location>
        <begin position="583"/>
        <end position="610"/>
    </location>
</feature>
<dbReference type="PANTHER" id="PTHR30469:SF15">
    <property type="entry name" value="HLYD FAMILY OF SECRETION PROTEINS"/>
    <property type="match status" value="1"/>
</dbReference>
<evidence type="ECO:0000256" key="1">
    <source>
        <dbReference type="SAM" id="Coils"/>
    </source>
</evidence>